<gene>
    <name evidence="2" type="ORF">AQJ66_36110</name>
</gene>
<comment type="caution">
    <text evidence="2">The sequence shown here is derived from an EMBL/GenBank/DDBJ whole genome shotgun (WGS) entry which is preliminary data.</text>
</comment>
<proteinExistence type="predicted"/>
<dbReference type="EMBL" id="LMWX01000097">
    <property type="protein sequence ID" value="KUN75290.1"/>
    <property type="molecule type" value="Genomic_DNA"/>
</dbReference>
<name>A0A101SJB4_9ACTN</name>
<organism evidence="2 3">
    <name type="scientific">Streptomyces bungoensis</name>
    <dbReference type="NCBI Taxonomy" id="285568"/>
    <lineage>
        <taxon>Bacteria</taxon>
        <taxon>Bacillati</taxon>
        <taxon>Actinomycetota</taxon>
        <taxon>Actinomycetes</taxon>
        <taxon>Kitasatosporales</taxon>
        <taxon>Streptomycetaceae</taxon>
        <taxon>Streptomyces</taxon>
    </lineage>
</organism>
<evidence type="ECO:0000313" key="3">
    <source>
        <dbReference type="Proteomes" id="UP000053024"/>
    </source>
</evidence>
<dbReference type="RefSeq" id="WP_061931033.1">
    <property type="nucleotide sequence ID" value="NZ_JBEYBH010000057.1"/>
</dbReference>
<accession>A0A101SJB4</accession>
<sequence length="108" mass="10747">MPGHGSPGLIAVAAGESIAAGVGVGIAGPGRFRPVAAWAWMWRDFDDVLPDTCPVPKEAALPDPDMGVTLPHAGAGAAEGGGSRPAPGWFPWPGSLRATSGDEGGPLP</sequence>
<evidence type="ECO:0000313" key="2">
    <source>
        <dbReference type="EMBL" id="KUN75290.1"/>
    </source>
</evidence>
<evidence type="ECO:0000256" key="1">
    <source>
        <dbReference type="SAM" id="MobiDB-lite"/>
    </source>
</evidence>
<keyword evidence="3" id="KW-1185">Reference proteome</keyword>
<dbReference type="STRING" id="285568.AQJ66_36110"/>
<feature type="region of interest" description="Disordered" evidence="1">
    <location>
        <begin position="60"/>
        <end position="108"/>
    </location>
</feature>
<protein>
    <submittedName>
        <fullName evidence="2">Uncharacterized protein</fullName>
    </submittedName>
</protein>
<dbReference type="Proteomes" id="UP000053024">
    <property type="component" value="Unassembled WGS sequence"/>
</dbReference>
<dbReference type="AlphaFoldDB" id="A0A101SJB4"/>
<reference evidence="2 3" key="1">
    <citation type="submission" date="2015-10" db="EMBL/GenBank/DDBJ databases">
        <title>Draft genome sequence of Streptomyces bungoensis DSM 41781, type strain for the species Streptomyces bungoensis.</title>
        <authorList>
            <person name="Ruckert C."/>
            <person name="Winkler A."/>
            <person name="Kalinowski J."/>
            <person name="Kampfer P."/>
            <person name="Glaeser S."/>
        </authorList>
    </citation>
    <scope>NUCLEOTIDE SEQUENCE [LARGE SCALE GENOMIC DNA]</scope>
    <source>
        <strain evidence="2 3">DSM 41781</strain>
    </source>
</reference>